<dbReference type="CDD" id="cd00610">
    <property type="entry name" value="OAT_like"/>
    <property type="match status" value="1"/>
</dbReference>
<evidence type="ECO:0000256" key="2">
    <source>
        <dbReference type="ARBA" id="ARBA00022898"/>
    </source>
</evidence>
<evidence type="ECO:0000313" key="4">
    <source>
        <dbReference type="EMBL" id="SBS73037.1"/>
    </source>
</evidence>
<dbReference type="InterPro" id="IPR049704">
    <property type="entry name" value="Aminotrans_3_PPA_site"/>
</dbReference>
<comment type="similarity">
    <text evidence="1 3">Belongs to the class-III pyridoxal-phosphate-dependent aminotransferase family.</text>
</comment>
<dbReference type="InterPro" id="IPR015424">
    <property type="entry name" value="PyrdxlP-dep_Trfase"/>
</dbReference>
<dbReference type="PANTHER" id="PTHR45688">
    <property type="match status" value="1"/>
</dbReference>
<organism evidence="4">
    <name type="scientific">uncultured Microbacterium sp</name>
    <dbReference type="NCBI Taxonomy" id="191216"/>
    <lineage>
        <taxon>Bacteria</taxon>
        <taxon>Bacillati</taxon>
        <taxon>Actinomycetota</taxon>
        <taxon>Actinomycetes</taxon>
        <taxon>Micrococcales</taxon>
        <taxon>Microbacteriaceae</taxon>
        <taxon>Microbacterium</taxon>
        <taxon>environmental samples</taxon>
    </lineage>
</organism>
<evidence type="ECO:0000256" key="1">
    <source>
        <dbReference type="ARBA" id="ARBA00008954"/>
    </source>
</evidence>
<dbReference type="SUPFAM" id="SSF53383">
    <property type="entry name" value="PLP-dependent transferases"/>
    <property type="match status" value="1"/>
</dbReference>
<dbReference type="PIRSF" id="PIRSF000521">
    <property type="entry name" value="Transaminase_4ab_Lys_Orn"/>
    <property type="match status" value="1"/>
</dbReference>
<dbReference type="InterPro" id="IPR015421">
    <property type="entry name" value="PyrdxlP-dep_Trfase_major"/>
</dbReference>
<keyword evidence="2 3" id="KW-0663">Pyridoxal phosphate</keyword>
<dbReference type="EMBL" id="FLQR01000007">
    <property type="protein sequence ID" value="SBS73037.1"/>
    <property type="molecule type" value="Genomic_DNA"/>
</dbReference>
<keyword evidence="4" id="KW-0808">Transferase</keyword>
<dbReference type="InterPro" id="IPR005814">
    <property type="entry name" value="Aminotrans_3"/>
</dbReference>
<protein>
    <submittedName>
        <fullName evidence="4">Aminotransferase class-III</fullName>
    </submittedName>
</protein>
<dbReference type="Pfam" id="PF00202">
    <property type="entry name" value="Aminotran_3"/>
    <property type="match status" value="1"/>
</dbReference>
<reference evidence="4" key="1">
    <citation type="submission" date="2016-03" db="EMBL/GenBank/DDBJ databases">
        <authorList>
            <person name="Ploux O."/>
        </authorList>
    </citation>
    <scope>NUCLEOTIDE SEQUENCE</scope>
    <source>
        <strain evidence="4">UC1</strain>
    </source>
</reference>
<dbReference type="Gene3D" id="3.90.1150.10">
    <property type="entry name" value="Aspartate Aminotransferase, domain 1"/>
    <property type="match status" value="1"/>
</dbReference>
<proteinExistence type="inferred from homology"/>
<dbReference type="PROSITE" id="PS00600">
    <property type="entry name" value="AA_TRANSFER_CLASS_3"/>
    <property type="match status" value="1"/>
</dbReference>
<dbReference type="AlphaFoldDB" id="A0A1Y5P2Z6"/>
<dbReference type="GO" id="GO:0030170">
    <property type="term" value="F:pyridoxal phosphate binding"/>
    <property type="evidence" value="ECO:0007669"/>
    <property type="project" value="InterPro"/>
</dbReference>
<name>A0A1Y5P2Z6_9MICO</name>
<accession>A0A1Y5P2Z6</accession>
<dbReference type="RefSeq" id="WP_295576309.1">
    <property type="nucleotide sequence ID" value="NZ_FLQR01000007.1"/>
</dbReference>
<gene>
    <name evidence="4" type="ORF">MIPYR_30368</name>
</gene>
<dbReference type="GO" id="GO:0008483">
    <property type="term" value="F:transaminase activity"/>
    <property type="evidence" value="ECO:0007669"/>
    <property type="project" value="UniProtKB-KW"/>
</dbReference>
<dbReference type="PANTHER" id="PTHR45688:SF13">
    <property type="entry name" value="ALANINE--GLYOXYLATE AMINOTRANSFERASE 2-LIKE"/>
    <property type="match status" value="1"/>
</dbReference>
<dbReference type="Gene3D" id="3.40.640.10">
    <property type="entry name" value="Type I PLP-dependent aspartate aminotransferase-like (Major domain)"/>
    <property type="match status" value="1"/>
</dbReference>
<sequence>MTTDAPVSLSSIMDGNSFRIADLDRLAPTAQELVLRRQASLGPSYRLFYRTPVHAVSGSGAYLFDADGTRILDAYNNVPSVGHANPAVVDAVATQMGKLNTHTRYLQDGIVRYSEQLLATLPDHIGSIMYTNSGSESNDLAIRIARLWTGGQGIVVTAEAYHGTTELLSRVSPAISGGFPDDEAVRIIPAPDSYRVEADDIGEWFAERVREAFDDLIAHGIRPAALLADSIFSSDGIYPDPRGFLAAAVDVVHEYGALFIADEVQPGFVRTGDTFWGFERHGVDADLVSMGKPMGNGIPVAALAGRPEILARFGKEVPYFNTFGGNSVSIAAAQAVLDFIQSTDLISSVKRTGTTIRDGIGALAVGRPLIGDVRGSGLYVGVDIVSDPETKAPDSAAALGIVNALRERNVLISVAGPGNNVLKIRPPLIFGEVEAQLLLATLGDVLDEVAPR</sequence>
<keyword evidence="4" id="KW-0032">Aminotransferase</keyword>
<dbReference type="InterPro" id="IPR015422">
    <property type="entry name" value="PyrdxlP-dep_Trfase_small"/>
</dbReference>
<evidence type="ECO:0000256" key="3">
    <source>
        <dbReference type="RuleBase" id="RU003560"/>
    </source>
</evidence>